<reference evidence="12" key="2">
    <citation type="submission" date="2021-08" db="EMBL/GenBank/DDBJ databases">
        <authorList>
            <person name="Dalcin Martins P."/>
        </authorList>
    </citation>
    <scope>NUCLEOTIDE SEQUENCE</scope>
    <source>
        <strain evidence="12">MAG_39</strain>
    </source>
</reference>
<comment type="subcellular location">
    <subcellularLocation>
        <location evidence="1">Cytoplasm</location>
    </subcellularLocation>
</comment>
<reference evidence="12" key="1">
    <citation type="journal article" date="2021" name="bioRxiv">
        <title>Unraveling nitrogen, sulfur and carbon metabolic pathways and microbial community transcriptional responses to substrate deprivation and toxicity stresses in a bioreactor mimicking anoxic brackish coastal sediment conditions.</title>
        <authorList>
            <person name="Martins P.D."/>
            <person name="Echeveste M.J."/>
            <person name="Arshad A."/>
            <person name="Kurth J."/>
            <person name="Ouboter H."/>
            <person name="Jetten M.S.M."/>
            <person name="Welte C.U."/>
        </authorList>
    </citation>
    <scope>NUCLEOTIDE SEQUENCE</scope>
    <source>
        <strain evidence="12">MAG_39</strain>
    </source>
</reference>
<dbReference type="Gene3D" id="6.10.250.690">
    <property type="match status" value="1"/>
</dbReference>
<feature type="domain" description="Response regulatory" evidence="10">
    <location>
        <begin position="7"/>
        <end position="120"/>
    </location>
</feature>
<name>A0A953M3D0_9BACT</name>
<evidence type="ECO:0000256" key="6">
    <source>
        <dbReference type="ARBA" id="ARBA00023125"/>
    </source>
</evidence>
<dbReference type="AlphaFoldDB" id="A0A953M3D0"/>
<feature type="domain" description="OmpR/PhoB-type" evidence="11">
    <location>
        <begin position="132"/>
        <end position="231"/>
    </location>
</feature>
<evidence type="ECO:0000313" key="12">
    <source>
        <dbReference type="EMBL" id="MBZ0158227.1"/>
    </source>
</evidence>
<organism evidence="12 13">
    <name type="scientific">Candidatus Nitrobium versatile</name>
    <dbReference type="NCBI Taxonomy" id="2884831"/>
    <lineage>
        <taxon>Bacteria</taxon>
        <taxon>Pseudomonadati</taxon>
        <taxon>Nitrospirota</taxon>
        <taxon>Nitrospiria</taxon>
        <taxon>Nitrospirales</taxon>
        <taxon>Nitrospiraceae</taxon>
        <taxon>Candidatus Nitrobium</taxon>
    </lineage>
</organism>
<evidence type="ECO:0000256" key="3">
    <source>
        <dbReference type="ARBA" id="ARBA00022553"/>
    </source>
</evidence>
<dbReference type="Proteomes" id="UP000705867">
    <property type="component" value="Unassembled WGS sequence"/>
</dbReference>
<dbReference type="CDD" id="cd17620">
    <property type="entry name" value="REC_OmpR_KdpE-like"/>
    <property type="match status" value="1"/>
</dbReference>
<evidence type="ECO:0000256" key="5">
    <source>
        <dbReference type="ARBA" id="ARBA00023015"/>
    </source>
</evidence>
<dbReference type="GO" id="GO:0045893">
    <property type="term" value="P:positive regulation of DNA-templated transcription"/>
    <property type="evidence" value="ECO:0007669"/>
    <property type="project" value="UniProtKB-ARBA"/>
</dbReference>
<dbReference type="PROSITE" id="PS51755">
    <property type="entry name" value="OMPR_PHOB"/>
    <property type="match status" value="1"/>
</dbReference>
<evidence type="ECO:0000259" key="10">
    <source>
        <dbReference type="PROSITE" id="PS50110"/>
    </source>
</evidence>
<keyword evidence="6 9" id="KW-0238">DNA-binding</keyword>
<dbReference type="Gene3D" id="1.10.10.10">
    <property type="entry name" value="Winged helix-like DNA-binding domain superfamily/Winged helix DNA-binding domain"/>
    <property type="match status" value="1"/>
</dbReference>
<dbReference type="FunFam" id="1.10.10.10:FF:000210">
    <property type="entry name" value="Winged-helix transcriptional response regulator KdpE"/>
    <property type="match status" value="1"/>
</dbReference>
<keyword evidence="4" id="KW-0902">Two-component regulatory system</keyword>
<evidence type="ECO:0000313" key="13">
    <source>
        <dbReference type="Proteomes" id="UP000705867"/>
    </source>
</evidence>
<gene>
    <name evidence="12" type="ORF">K8I29_18690</name>
</gene>
<evidence type="ECO:0000256" key="1">
    <source>
        <dbReference type="ARBA" id="ARBA00004496"/>
    </source>
</evidence>
<dbReference type="Pfam" id="PF00072">
    <property type="entry name" value="Response_reg"/>
    <property type="match status" value="1"/>
</dbReference>
<accession>A0A953M3D0</accession>
<dbReference type="FunFam" id="3.40.50.2300:FF:000021">
    <property type="entry name" value="Two-component system response regulator KdpE"/>
    <property type="match status" value="1"/>
</dbReference>
<comment type="caution">
    <text evidence="12">The sequence shown here is derived from an EMBL/GenBank/DDBJ whole genome shotgun (WGS) entry which is preliminary data.</text>
</comment>
<evidence type="ECO:0000256" key="8">
    <source>
        <dbReference type="PROSITE-ProRule" id="PRU00169"/>
    </source>
</evidence>
<keyword evidence="2" id="KW-0963">Cytoplasm</keyword>
<dbReference type="CDD" id="cd00383">
    <property type="entry name" value="trans_reg_C"/>
    <property type="match status" value="1"/>
</dbReference>
<keyword evidence="5" id="KW-0805">Transcription regulation</keyword>
<dbReference type="SMART" id="SM00862">
    <property type="entry name" value="Trans_reg_C"/>
    <property type="match status" value="1"/>
</dbReference>
<proteinExistence type="predicted"/>
<evidence type="ECO:0000256" key="9">
    <source>
        <dbReference type="PROSITE-ProRule" id="PRU01091"/>
    </source>
</evidence>
<evidence type="ECO:0000259" key="11">
    <source>
        <dbReference type="PROSITE" id="PS51755"/>
    </source>
</evidence>
<keyword evidence="7" id="KW-0804">Transcription</keyword>
<feature type="modified residue" description="4-aspartylphosphate" evidence="8">
    <location>
        <position position="56"/>
    </location>
</feature>
<dbReference type="PROSITE" id="PS50110">
    <property type="entry name" value="RESPONSE_REGULATORY"/>
    <property type="match status" value="1"/>
</dbReference>
<evidence type="ECO:0000256" key="2">
    <source>
        <dbReference type="ARBA" id="ARBA00022490"/>
    </source>
</evidence>
<dbReference type="PANTHER" id="PTHR48111">
    <property type="entry name" value="REGULATOR OF RPOS"/>
    <property type="match status" value="1"/>
</dbReference>
<protein>
    <submittedName>
        <fullName evidence="12">Response regulator</fullName>
    </submittedName>
</protein>
<dbReference type="SUPFAM" id="SSF52172">
    <property type="entry name" value="CheY-like"/>
    <property type="match status" value="1"/>
</dbReference>
<dbReference type="InterPro" id="IPR039420">
    <property type="entry name" value="WalR-like"/>
</dbReference>
<dbReference type="InterPro" id="IPR036388">
    <property type="entry name" value="WH-like_DNA-bd_sf"/>
</dbReference>
<dbReference type="GO" id="GO:0005829">
    <property type="term" value="C:cytosol"/>
    <property type="evidence" value="ECO:0007669"/>
    <property type="project" value="TreeGrafter"/>
</dbReference>
<feature type="DNA-binding region" description="OmpR/PhoB-type" evidence="9">
    <location>
        <begin position="132"/>
        <end position="231"/>
    </location>
</feature>
<dbReference type="GO" id="GO:0032993">
    <property type="term" value="C:protein-DNA complex"/>
    <property type="evidence" value="ECO:0007669"/>
    <property type="project" value="TreeGrafter"/>
</dbReference>
<dbReference type="GO" id="GO:0000987">
    <property type="term" value="F:cis-regulatory region sequence-specific DNA binding"/>
    <property type="evidence" value="ECO:0007669"/>
    <property type="project" value="UniProtKB-ARBA"/>
</dbReference>
<dbReference type="EMBL" id="JAIOIV010000144">
    <property type="protein sequence ID" value="MBZ0158227.1"/>
    <property type="molecule type" value="Genomic_DNA"/>
</dbReference>
<dbReference type="Pfam" id="PF00486">
    <property type="entry name" value="Trans_reg_C"/>
    <property type="match status" value="1"/>
</dbReference>
<dbReference type="InterPro" id="IPR001867">
    <property type="entry name" value="OmpR/PhoB-type_DNA-bd"/>
</dbReference>
<dbReference type="GO" id="GO:0042802">
    <property type="term" value="F:identical protein binding"/>
    <property type="evidence" value="ECO:0007669"/>
    <property type="project" value="UniProtKB-ARBA"/>
</dbReference>
<sequence>MTQDKDLILLIEDEPQMRRFLRVVLQGHGYRVIEAATGQEGLTQTATRNPDIVLLDLGLPDLDGLEVTQRLREWSEVPIIVISAREQEQDKIMALDAGADDYLTKPFGAGELLARIRVALRHRAMQRSGNKESVFIIDDLKVDMAKRQVFLSEKEVHLTPIEYKLLTVLIKNAGKVITHSQLLREVWGAIYAHQTQYLRVYMAQLRHKLEADPARPRFLINEPGVGYRLKLDVGEEGATE</sequence>
<dbReference type="Gene3D" id="3.40.50.2300">
    <property type="match status" value="1"/>
</dbReference>
<dbReference type="SMART" id="SM00448">
    <property type="entry name" value="REC"/>
    <property type="match status" value="1"/>
</dbReference>
<dbReference type="InterPro" id="IPR011006">
    <property type="entry name" value="CheY-like_superfamily"/>
</dbReference>
<dbReference type="GO" id="GO:0000156">
    <property type="term" value="F:phosphorelay response regulator activity"/>
    <property type="evidence" value="ECO:0007669"/>
    <property type="project" value="TreeGrafter"/>
</dbReference>
<keyword evidence="3 8" id="KW-0597">Phosphoprotein</keyword>
<dbReference type="PANTHER" id="PTHR48111:SF50">
    <property type="entry name" value="KDP OPERON TRANSCRIPTIONAL REGULATORY PROTEIN KDPE"/>
    <property type="match status" value="1"/>
</dbReference>
<evidence type="ECO:0000256" key="7">
    <source>
        <dbReference type="ARBA" id="ARBA00023163"/>
    </source>
</evidence>
<evidence type="ECO:0000256" key="4">
    <source>
        <dbReference type="ARBA" id="ARBA00023012"/>
    </source>
</evidence>
<dbReference type="InterPro" id="IPR001789">
    <property type="entry name" value="Sig_transdc_resp-reg_receiver"/>
</dbReference>